<evidence type="ECO:0000256" key="6">
    <source>
        <dbReference type="ARBA" id="ARBA00022989"/>
    </source>
</evidence>
<keyword evidence="8 15" id="KW-0472">Membrane</keyword>
<dbReference type="InterPro" id="IPR009132">
    <property type="entry name" value="TAAR_fam"/>
</dbReference>
<dbReference type="OrthoDB" id="5959645at2759"/>
<dbReference type="FunFam" id="1.20.1070.10:FF:000030">
    <property type="entry name" value="trace amine-associated receptor 1"/>
    <property type="match status" value="1"/>
</dbReference>
<evidence type="ECO:0000259" key="16">
    <source>
        <dbReference type="PROSITE" id="PS50262"/>
    </source>
</evidence>
<keyword evidence="18" id="KW-1185">Reference proteome</keyword>
<evidence type="ECO:0000313" key="17">
    <source>
        <dbReference type="Ensembl" id="ENSOMYP00000035283.2"/>
    </source>
</evidence>
<evidence type="ECO:0000256" key="7">
    <source>
        <dbReference type="ARBA" id="ARBA00023040"/>
    </source>
</evidence>
<accession>A0A8C7VNA6</accession>
<comment type="similarity">
    <text evidence="14">Belongs to the G-protein coupled receptor 1 family.</text>
</comment>
<reference evidence="17" key="3">
    <citation type="submission" date="2025-09" db="UniProtKB">
        <authorList>
            <consortium name="Ensembl"/>
        </authorList>
    </citation>
    <scope>IDENTIFICATION</scope>
</reference>
<keyword evidence="11" id="KW-0325">Glycoprotein</keyword>
<evidence type="ECO:0000256" key="8">
    <source>
        <dbReference type="ARBA" id="ARBA00023136"/>
    </source>
</evidence>
<dbReference type="GO" id="GO:0001594">
    <property type="term" value="F:trace-amine receptor activity"/>
    <property type="evidence" value="ECO:0007669"/>
    <property type="project" value="InterPro"/>
</dbReference>
<comment type="subcellular location">
    <subcellularLocation>
        <location evidence="2">Cell membrane</location>
        <topology evidence="2">Multi-pass membrane protein</topology>
    </subcellularLocation>
    <subcellularLocation>
        <location evidence="1">Endoplasmic reticulum membrane</location>
        <topology evidence="1">Multi-pass membrane protein</topology>
    </subcellularLocation>
</comment>
<feature type="transmembrane region" description="Helical" evidence="15">
    <location>
        <begin position="153"/>
        <end position="175"/>
    </location>
</feature>
<organism evidence="17 18">
    <name type="scientific">Oncorhynchus mykiss</name>
    <name type="common">Rainbow trout</name>
    <name type="synonym">Salmo gairdneri</name>
    <dbReference type="NCBI Taxonomy" id="8022"/>
    <lineage>
        <taxon>Eukaryota</taxon>
        <taxon>Metazoa</taxon>
        <taxon>Chordata</taxon>
        <taxon>Craniata</taxon>
        <taxon>Vertebrata</taxon>
        <taxon>Euteleostomi</taxon>
        <taxon>Actinopterygii</taxon>
        <taxon>Neopterygii</taxon>
        <taxon>Teleostei</taxon>
        <taxon>Protacanthopterygii</taxon>
        <taxon>Salmoniformes</taxon>
        <taxon>Salmonidae</taxon>
        <taxon>Salmoninae</taxon>
        <taxon>Oncorhynchus</taxon>
    </lineage>
</organism>
<evidence type="ECO:0000256" key="4">
    <source>
        <dbReference type="ARBA" id="ARBA00022692"/>
    </source>
</evidence>
<dbReference type="InterPro" id="IPR000276">
    <property type="entry name" value="GPCR_Rhodpsn"/>
</dbReference>
<keyword evidence="5" id="KW-0256">Endoplasmic reticulum</keyword>
<dbReference type="PRINTS" id="PR01831">
    <property type="entry name" value="TRACEAMINE1R"/>
</dbReference>
<dbReference type="GeneTree" id="ENSGT00950000182934"/>
<keyword evidence="7 14" id="KW-0297">G-protein coupled receptor</keyword>
<evidence type="ECO:0000256" key="9">
    <source>
        <dbReference type="ARBA" id="ARBA00023157"/>
    </source>
</evidence>
<feature type="transmembrane region" description="Helical" evidence="15">
    <location>
        <begin position="38"/>
        <end position="62"/>
    </location>
</feature>
<evidence type="ECO:0000256" key="10">
    <source>
        <dbReference type="ARBA" id="ARBA00023170"/>
    </source>
</evidence>
<dbReference type="PROSITE" id="PS00237">
    <property type="entry name" value="G_PROTEIN_RECEP_F1_1"/>
    <property type="match status" value="1"/>
</dbReference>
<evidence type="ECO:0000256" key="2">
    <source>
        <dbReference type="ARBA" id="ARBA00004651"/>
    </source>
</evidence>
<dbReference type="GO" id="GO:0005886">
    <property type="term" value="C:plasma membrane"/>
    <property type="evidence" value="ECO:0007669"/>
    <property type="project" value="UniProtKB-SubCell"/>
</dbReference>
<dbReference type="GeneID" id="110520971"/>
<keyword evidence="12 14" id="KW-0807">Transducer</keyword>
<dbReference type="GO" id="GO:0005789">
    <property type="term" value="C:endoplasmic reticulum membrane"/>
    <property type="evidence" value="ECO:0007669"/>
    <property type="project" value="UniProtKB-SubCell"/>
</dbReference>
<keyword evidence="6 15" id="KW-1133">Transmembrane helix</keyword>
<name>A0A8C7VNA6_ONCMY</name>
<evidence type="ECO:0000256" key="13">
    <source>
        <dbReference type="ARBA" id="ARBA00039439"/>
    </source>
</evidence>
<evidence type="ECO:0000256" key="11">
    <source>
        <dbReference type="ARBA" id="ARBA00023180"/>
    </source>
</evidence>
<dbReference type="CDD" id="cd15314">
    <property type="entry name" value="7tmA_TAAR1"/>
    <property type="match status" value="1"/>
</dbReference>
<keyword evidence="10 14" id="KW-0675">Receptor</keyword>
<feature type="transmembrane region" description="Helical" evidence="15">
    <location>
        <begin position="258"/>
        <end position="275"/>
    </location>
</feature>
<evidence type="ECO:0000313" key="18">
    <source>
        <dbReference type="Proteomes" id="UP000694395"/>
    </source>
</evidence>
<dbReference type="Gene3D" id="1.20.1070.10">
    <property type="entry name" value="Rhodopsin 7-helix transmembrane proteins"/>
    <property type="match status" value="1"/>
</dbReference>
<keyword evidence="4 14" id="KW-0812">Transmembrane</keyword>
<dbReference type="InterPro" id="IPR017452">
    <property type="entry name" value="GPCR_Rhodpsn_7TM"/>
</dbReference>
<dbReference type="AlphaFoldDB" id="A0A8C7VNA6"/>
<evidence type="ECO:0000256" key="12">
    <source>
        <dbReference type="ARBA" id="ARBA00023224"/>
    </source>
</evidence>
<evidence type="ECO:0000256" key="1">
    <source>
        <dbReference type="ARBA" id="ARBA00004477"/>
    </source>
</evidence>
<dbReference type="PANTHER" id="PTHR24249">
    <property type="entry name" value="HISTAMINE RECEPTOR-RELATED G-PROTEIN COUPLED RECEPTOR"/>
    <property type="match status" value="1"/>
</dbReference>
<dbReference type="PRINTS" id="PR01830">
    <property type="entry name" value="TRACEAMINER"/>
</dbReference>
<sequence>MERGISLSKADIVENIFLCFESVNGSCKRSIFPPTIRVLLYLLLGSMSVLTVCGNLLVIIPIIHFKQLHTPTNYLILSLAVSDLLLGVLVLPPRMVYSVESCWYFGDLFCKIYTSTDVMLSNTSILNLCFISIDRYYAVCHPLLYRTKITVHVVLIMMLVIWTGSAIVVFGIVFLELSTWGMEDFYSNNVACEGECIFFQNKASSTASLVLSFYIPGVGMLSIYLKIFLVAQRQARSIQGTTNQNSVGKSQRKATKTLAIIMGVFLSFWTPFFVINSIDPFISYSTPPVLFETLIWIGYLNSAINPMVYAFFYSWFRRAFRIIISGQIFQPDSSEIQLFSEVQ</sequence>
<feature type="transmembrane region" description="Helical" evidence="15">
    <location>
        <begin position="295"/>
        <end position="316"/>
    </location>
</feature>
<dbReference type="PRINTS" id="PR00237">
    <property type="entry name" value="GPCRRHODOPSN"/>
</dbReference>
<feature type="transmembrane region" description="Helical" evidence="15">
    <location>
        <begin position="74"/>
        <end position="91"/>
    </location>
</feature>
<evidence type="ECO:0000256" key="15">
    <source>
        <dbReference type="SAM" id="Phobius"/>
    </source>
</evidence>
<feature type="transmembrane region" description="Helical" evidence="15">
    <location>
        <begin position="209"/>
        <end position="229"/>
    </location>
</feature>
<dbReference type="InterPro" id="IPR050569">
    <property type="entry name" value="TAAR"/>
</dbReference>
<evidence type="ECO:0000256" key="14">
    <source>
        <dbReference type="RuleBase" id="RU000688"/>
    </source>
</evidence>
<protein>
    <recommendedName>
        <fullName evidence="13">Trace amine-associated receptor 1</fullName>
    </recommendedName>
</protein>
<dbReference type="Pfam" id="PF00001">
    <property type="entry name" value="7tm_1"/>
    <property type="match status" value="1"/>
</dbReference>
<evidence type="ECO:0000256" key="3">
    <source>
        <dbReference type="ARBA" id="ARBA00022475"/>
    </source>
</evidence>
<proteinExistence type="inferred from homology"/>
<dbReference type="SMART" id="SM01381">
    <property type="entry name" value="7TM_GPCR_Srsx"/>
    <property type="match status" value="1"/>
</dbReference>
<dbReference type="PROSITE" id="PS50262">
    <property type="entry name" value="G_PROTEIN_RECEP_F1_2"/>
    <property type="match status" value="1"/>
</dbReference>
<reference evidence="17" key="1">
    <citation type="submission" date="2020-07" db="EMBL/GenBank/DDBJ databases">
        <title>A long reads based de novo assembly of the rainbow trout Arlee double haploid line genome.</title>
        <authorList>
            <person name="Gao G."/>
            <person name="Palti Y."/>
        </authorList>
    </citation>
    <scope>NUCLEOTIDE SEQUENCE [LARGE SCALE GENOMIC DNA]</scope>
</reference>
<dbReference type="InterPro" id="IPR009133">
    <property type="entry name" value="TAAR1"/>
</dbReference>
<gene>
    <name evidence="17" type="primary">LOC110520971</name>
</gene>
<reference evidence="17" key="2">
    <citation type="submission" date="2025-08" db="UniProtKB">
        <authorList>
            <consortium name="Ensembl"/>
        </authorList>
    </citation>
    <scope>IDENTIFICATION</scope>
</reference>
<evidence type="ECO:0000256" key="5">
    <source>
        <dbReference type="ARBA" id="ARBA00022824"/>
    </source>
</evidence>
<keyword evidence="3" id="KW-1003">Cell membrane</keyword>
<dbReference type="KEGG" id="omy:110520971"/>
<keyword evidence="9" id="KW-1015">Disulfide bond</keyword>
<feature type="domain" description="G-protein coupled receptors family 1 profile" evidence="16">
    <location>
        <begin position="54"/>
        <end position="309"/>
    </location>
</feature>
<dbReference type="Ensembl" id="ENSOMYT00000038481.2">
    <property type="protein sequence ID" value="ENSOMYP00000035283.2"/>
    <property type="gene ID" value="ENSOMYG00000071076.1"/>
</dbReference>
<dbReference type="Proteomes" id="UP000694395">
    <property type="component" value="Chromosome 4"/>
</dbReference>
<dbReference type="RefSeq" id="XP_021454094.2">
    <property type="nucleotide sequence ID" value="XM_021598419.2"/>
</dbReference>
<dbReference type="PANTHER" id="PTHR24249:SF415">
    <property type="entry name" value="TRACE AMINE-ASSOCIATED RECEPTOR 1"/>
    <property type="match status" value="1"/>
</dbReference>
<dbReference type="SUPFAM" id="SSF81321">
    <property type="entry name" value="Family A G protein-coupled receptor-like"/>
    <property type="match status" value="1"/>
</dbReference>